<dbReference type="PROSITE" id="PS00486">
    <property type="entry name" value="DNA_MISMATCH_REPAIR_2"/>
    <property type="match status" value="1"/>
</dbReference>
<feature type="domain" description="DNA mismatch repair proteins mutS family" evidence="9">
    <location>
        <begin position="1047"/>
        <end position="1063"/>
    </location>
</feature>
<name>A0AA39NGT0_ARMTA</name>
<protein>
    <submittedName>
        <fullName evidence="10">Muts domain V-domain-containing protein</fullName>
    </submittedName>
</protein>
<dbReference type="EMBL" id="JAUEPS010000005">
    <property type="protein sequence ID" value="KAK0465363.1"/>
    <property type="molecule type" value="Genomic_DNA"/>
</dbReference>
<keyword evidence="7" id="KW-0175">Coiled coil</keyword>
<keyword evidence="4" id="KW-0067">ATP-binding</keyword>
<dbReference type="FunFam" id="3.40.50.300:FF:001238">
    <property type="entry name" value="DNA mismatch repair protein"/>
    <property type="match status" value="1"/>
</dbReference>
<feature type="compositionally biased region" description="Basic and acidic residues" evidence="8">
    <location>
        <begin position="175"/>
        <end position="184"/>
    </location>
</feature>
<dbReference type="InterPro" id="IPR036678">
    <property type="entry name" value="MutS_con_dom_sf"/>
</dbReference>
<feature type="coiled-coil region" evidence="7">
    <location>
        <begin position="785"/>
        <end position="812"/>
    </location>
</feature>
<dbReference type="InterPro" id="IPR027417">
    <property type="entry name" value="P-loop_NTPase"/>
</dbReference>
<evidence type="ECO:0000259" key="9">
    <source>
        <dbReference type="PROSITE" id="PS00486"/>
    </source>
</evidence>
<dbReference type="InterPro" id="IPR007695">
    <property type="entry name" value="DNA_mismatch_repair_MutS-lik_N"/>
</dbReference>
<dbReference type="Pfam" id="PF01624">
    <property type="entry name" value="MutS_I"/>
    <property type="match status" value="1"/>
</dbReference>
<dbReference type="InterPro" id="IPR007860">
    <property type="entry name" value="DNA_mmatch_repair_MutS_con_dom"/>
</dbReference>
<sequence length="1180" mass="132636">MVLLPTAVRCLHRPPLYASRLSVRAVRAFASKIDQVASEGSATTLKTKKKYSELPSARVLPDGSVASPLPEWISDRVEPMTKARGRALKSLKVIDTCDLADDASTKRIKRKASAPEIILRPELIDAAPRKRRSKNIEVEDSIEADSQPRRRVRAAAVNDSEETVSRKRVKKAAAKPKDDDDTPSKRARKKFLVDDEEESKPRKRSKKSDMEVEIDVKIKSRKRAKKAPEKFAESSPRTRSRKMVADKEDEGDDSRPQKRRKRVADAESHDATATTAQPKTLFKEIQENLSKFPHCVLLTRVGQFYESYFDQAIEVSRLLNIKLTTRKWNKQFIPMCGFPLLHIDKYLKVLVQQNQRFVAMCEEFPRYRSSGERDFDRRVVRVITPGTLIDESFLNQYENNYLLAINAPLDVPLDDSVEPQRCSVGLAWIDVSTGEFFSRHSDSESLRDDIARIAPREVVLHKDFEGRHTHPIFVALGEERNLISYTELSDKFTLSNPQLEDVASAHDVSGAGADGVTDAIDVTDEVLESTSPRRSTVYSAEEGSAITLLTAYLQVNLLEHMPALSTPDQDNVGNRMYMDSHTIKALEIRENITEGGTTGSLLSVIKRTVTSSGTRLLARWLCSPSTSIPEIEARQSLVDFFCSRSYFREDLVEALAKLEDASRIVQKFLLGRGDTSDLLAVHTTIKTWSYLKLRIERERLLEAQEREENFNPGQWSSLDSLMARFSDLDELCNRIGSALERTEIDADDPDETVSEDEVEDAEPAFFKWRYGPSKWVIKPEFSETLQTLHANLRQLLREKEELEARLQINYDAPSLGLRSSPGLGMHVHLARAKRDHHRINKDPKFLSINSTTTTRSYVYQEWSLLGSQIFETSMALLAAEKEAFETLRNEVNGHAASLRRNARIMDELDVTLAFANLATEMKFVKPTLSEETIYSVTHGRHPTVELGLLTSGKVFTPNSLEMNPESRLHIITGPNMAGKSTLLRQTALIAVLAQTGSFVPADSANLGIVDKLFSRVGAKDDLFHNRSTFMVEMLETAEILRRATPRSLVIMDEVGRGTTVNDGLAIAYATVHHLVTQNCCRALFATHFHELSDMLGYSEQTCLSSAFESVSFLCTDVDETEAGRFAYSYRLRPGVNRDSHGLKVALLAGMPQQALSVAENALEVLKSRRGEGLSPLQFQM</sequence>
<keyword evidence="2" id="KW-0547">Nucleotide-binding</keyword>
<reference evidence="10" key="1">
    <citation type="submission" date="2023-06" db="EMBL/GenBank/DDBJ databases">
        <authorList>
            <consortium name="Lawrence Berkeley National Laboratory"/>
            <person name="Ahrendt S."/>
            <person name="Sahu N."/>
            <person name="Indic B."/>
            <person name="Wong-Bajracharya J."/>
            <person name="Merenyi Z."/>
            <person name="Ke H.-M."/>
            <person name="Monk M."/>
            <person name="Kocsube S."/>
            <person name="Drula E."/>
            <person name="Lipzen A."/>
            <person name="Balint B."/>
            <person name="Henrissat B."/>
            <person name="Andreopoulos B."/>
            <person name="Martin F.M."/>
            <person name="Harder C.B."/>
            <person name="Rigling D."/>
            <person name="Ford K.L."/>
            <person name="Foster G.D."/>
            <person name="Pangilinan J."/>
            <person name="Papanicolaou A."/>
            <person name="Barry K."/>
            <person name="LaButti K."/>
            <person name="Viragh M."/>
            <person name="Koriabine M."/>
            <person name="Yan M."/>
            <person name="Riley R."/>
            <person name="Champramary S."/>
            <person name="Plett K.L."/>
            <person name="Tsai I.J."/>
            <person name="Slot J."/>
            <person name="Sipos G."/>
            <person name="Plett J."/>
            <person name="Nagy L.G."/>
            <person name="Grigoriev I.V."/>
        </authorList>
    </citation>
    <scope>NUCLEOTIDE SEQUENCE</scope>
    <source>
        <strain evidence="10">CCBAS 213</strain>
    </source>
</reference>
<dbReference type="RefSeq" id="XP_060336411.1">
    <property type="nucleotide sequence ID" value="XM_060471790.1"/>
</dbReference>
<evidence type="ECO:0000256" key="6">
    <source>
        <dbReference type="ARBA" id="ARBA00023204"/>
    </source>
</evidence>
<dbReference type="SUPFAM" id="SSF48334">
    <property type="entry name" value="DNA repair protein MutS, domain III"/>
    <property type="match status" value="1"/>
</dbReference>
<dbReference type="GO" id="GO:0005739">
    <property type="term" value="C:mitochondrion"/>
    <property type="evidence" value="ECO:0007669"/>
    <property type="project" value="TreeGrafter"/>
</dbReference>
<dbReference type="Proteomes" id="UP001175211">
    <property type="component" value="Unassembled WGS sequence"/>
</dbReference>
<dbReference type="PANTHER" id="PTHR11361">
    <property type="entry name" value="DNA MISMATCH REPAIR PROTEIN MUTS FAMILY MEMBER"/>
    <property type="match status" value="1"/>
</dbReference>
<keyword evidence="11" id="KW-1185">Reference proteome</keyword>
<dbReference type="InterPro" id="IPR016151">
    <property type="entry name" value="DNA_mismatch_repair_MutS_N"/>
</dbReference>
<proteinExistence type="inferred from homology"/>
<evidence type="ECO:0000256" key="7">
    <source>
        <dbReference type="SAM" id="Coils"/>
    </source>
</evidence>
<dbReference type="NCBIfam" id="NF003810">
    <property type="entry name" value="PRK05399.1"/>
    <property type="match status" value="1"/>
</dbReference>
<evidence type="ECO:0000313" key="10">
    <source>
        <dbReference type="EMBL" id="KAK0465363.1"/>
    </source>
</evidence>
<dbReference type="GO" id="GO:0005634">
    <property type="term" value="C:nucleus"/>
    <property type="evidence" value="ECO:0007669"/>
    <property type="project" value="TreeGrafter"/>
</dbReference>
<keyword evidence="6" id="KW-0234">DNA repair</keyword>
<evidence type="ECO:0000256" key="2">
    <source>
        <dbReference type="ARBA" id="ARBA00022741"/>
    </source>
</evidence>
<keyword evidence="5" id="KW-0238">DNA-binding</keyword>
<dbReference type="Gene3D" id="3.40.50.300">
    <property type="entry name" value="P-loop containing nucleotide triphosphate hydrolases"/>
    <property type="match status" value="1"/>
</dbReference>
<dbReference type="Gene3D" id="3.30.420.110">
    <property type="entry name" value="MutS, connector domain"/>
    <property type="match status" value="1"/>
</dbReference>
<dbReference type="Pfam" id="PF00488">
    <property type="entry name" value="MutS_V"/>
    <property type="match status" value="1"/>
</dbReference>
<comment type="similarity">
    <text evidence="1">Belongs to the DNA mismatch repair MutS family.</text>
</comment>
<keyword evidence="3" id="KW-0227">DNA damage</keyword>
<evidence type="ECO:0000256" key="5">
    <source>
        <dbReference type="ARBA" id="ARBA00023125"/>
    </source>
</evidence>
<gene>
    <name evidence="10" type="ORF">EV420DRAFT_1514012</name>
</gene>
<dbReference type="SMART" id="SM00534">
    <property type="entry name" value="MUTSac"/>
    <property type="match status" value="1"/>
</dbReference>
<dbReference type="Gene3D" id="3.40.1170.10">
    <property type="entry name" value="DNA repair protein MutS, domain I"/>
    <property type="match status" value="1"/>
</dbReference>
<dbReference type="SUPFAM" id="SSF52540">
    <property type="entry name" value="P-loop containing nucleoside triphosphate hydrolases"/>
    <property type="match status" value="1"/>
</dbReference>
<dbReference type="AlphaFoldDB" id="A0AA39NGT0"/>
<feature type="region of interest" description="Disordered" evidence="8">
    <location>
        <begin position="130"/>
        <end position="277"/>
    </location>
</feature>
<accession>A0AA39NGT0</accession>
<organism evidence="10 11">
    <name type="scientific">Armillaria tabescens</name>
    <name type="common">Ringless honey mushroom</name>
    <name type="synonym">Agaricus tabescens</name>
    <dbReference type="NCBI Taxonomy" id="1929756"/>
    <lineage>
        <taxon>Eukaryota</taxon>
        <taxon>Fungi</taxon>
        <taxon>Dikarya</taxon>
        <taxon>Basidiomycota</taxon>
        <taxon>Agaricomycotina</taxon>
        <taxon>Agaricomycetes</taxon>
        <taxon>Agaricomycetidae</taxon>
        <taxon>Agaricales</taxon>
        <taxon>Marasmiineae</taxon>
        <taxon>Physalacriaceae</taxon>
        <taxon>Desarmillaria</taxon>
    </lineage>
</organism>
<dbReference type="SMART" id="SM00533">
    <property type="entry name" value="MUTSd"/>
    <property type="match status" value="1"/>
</dbReference>
<dbReference type="InterPro" id="IPR045076">
    <property type="entry name" value="MutS"/>
</dbReference>
<feature type="compositionally biased region" description="Basic and acidic residues" evidence="8">
    <location>
        <begin position="207"/>
        <end position="218"/>
    </location>
</feature>
<dbReference type="GO" id="GO:0005524">
    <property type="term" value="F:ATP binding"/>
    <property type="evidence" value="ECO:0007669"/>
    <property type="project" value="UniProtKB-UniRule"/>
</dbReference>
<dbReference type="Pfam" id="PF05188">
    <property type="entry name" value="MutS_II"/>
    <property type="match status" value="1"/>
</dbReference>
<dbReference type="InterPro" id="IPR036187">
    <property type="entry name" value="DNA_mismatch_repair_MutS_sf"/>
</dbReference>
<evidence type="ECO:0000256" key="1">
    <source>
        <dbReference type="ARBA" id="ARBA00006271"/>
    </source>
</evidence>
<dbReference type="GO" id="GO:0006298">
    <property type="term" value="P:mismatch repair"/>
    <property type="evidence" value="ECO:0007669"/>
    <property type="project" value="InterPro"/>
</dbReference>
<evidence type="ECO:0000313" key="11">
    <source>
        <dbReference type="Proteomes" id="UP001175211"/>
    </source>
</evidence>
<dbReference type="GO" id="GO:0140664">
    <property type="term" value="F:ATP-dependent DNA damage sensor activity"/>
    <property type="evidence" value="ECO:0007669"/>
    <property type="project" value="InterPro"/>
</dbReference>
<dbReference type="InterPro" id="IPR000432">
    <property type="entry name" value="DNA_mismatch_repair_MutS_C"/>
</dbReference>
<dbReference type="GO" id="GO:0043504">
    <property type="term" value="P:mitochondrial DNA repair"/>
    <property type="evidence" value="ECO:0007669"/>
    <property type="project" value="TreeGrafter"/>
</dbReference>
<comment type="caution">
    <text evidence="10">The sequence shown here is derived from an EMBL/GenBank/DDBJ whole genome shotgun (WGS) entry which is preliminary data.</text>
</comment>
<evidence type="ECO:0000256" key="8">
    <source>
        <dbReference type="SAM" id="MobiDB-lite"/>
    </source>
</evidence>
<dbReference type="SUPFAM" id="SSF53150">
    <property type="entry name" value="DNA repair protein MutS, domain II"/>
    <property type="match status" value="1"/>
</dbReference>
<dbReference type="InterPro" id="IPR007696">
    <property type="entry name" value="DNA_mismatch_repair_MutS_core"/>
</dbReference>
<evidence type="ECO:0000256" key="3">
    <source>
        <dbReference type="ARBA" id="ARBA00022763"/>
    </source>
</evidence>
<evidence type="ECO:0000256" key="4">
    <source>
        <dbReference type="ARBA" id="ARBA00022840"/>
    </source>
</evidence>
<dbReference type="Gene3D" id="1.10.1420.10">
    <property type="match status" value="2"/>
</dbReference>
<dbReference type="GO" id="GO:0030983">
    <property type="term" value="F:mismatched DNA binding"/>
    <property type="evidence" value="ECO:0007669"/>
    <property type="project" value="UniProtKB-UniRule"/>
</dbReference>
<dbReference type="PANTHER" id="PTHR11361:SF34">
    <property type="entry name" value="DNA MISMATCH REPAIR PROTEIN MSH1, MITOCHONDRIAL"/>
    <property type="match status" value="1"/>
</dbReference>
<dbReference type="Pfam" id="PF05192">
    <property type="entry name" value="MutS_III"/>
    <property type="match status" value="1"/>
</dbReference>
<dbReference type="SUPFAM" id="SSF55271">
    <property type="entry name" value="DNA repair protein MutS, domain I"/>
    <property type="match status" value="1"/>
</dbReference>
<dbReference type="GeneID" id="85355338"/>